<proteinExistence type="predicted"/>
<accession>A0A975FMA1</accession>
<keyword evidence="2" id="KW-1185">Reference proteome</keyword>
<dbReference type="KEGG" id="aarc:G127AT_02185"/>
<sequence length="128" mass="14632">MRERAVRGHAAMMARTTDTMPEGGTNQVFAEEHYPEGEHIVWPDNTTIFDEIVAGRADVMTTDATETRWAAKQHPELGAVHPDEPFNRTEKAMMLPRDDTAFREYVDQWLTMERNNGTLDAVIEEWLG</sequence>
<name>A0A975FMA1_9MICO</name>
<evidence type="ECO:0000313" key="2">
    <source>
        <dbReference type="Proteomes" id="UP000671914"/>
    </source>
</evidence>
<gene>
    <name evidence="1" type="ORF">G127AT_02185</name>
</gene>
<dbReference type="SUPFAM" id="SSF53850">
    <property type="entry name" value="Periplasmic binding protein-like II"/>
    <property type="match status" value="1"/>
</dbReference>
<dbReference type="Gene3D" id="3.40.190.10">
    <property type="entry name" value="Periplasmic binding protein-like II"/>
    <property type="match status" value="2"/>
</dbReference>
<organism evidence="1 2">
    <name type="scientific">Agromyces archimandritae</name>
    <dbReference type="NCBI Taxonomy" id="2781962"/>
    <lineage>
        <taxon>Bacteria</taxon>
        <taxon>Bacillati</taxon>
        <taxon>Actinomycetota</taxon>
        <taxon>Actinomycetes</taxon>
        <taxon>Micrococcales</taxon>
        <taxon>Microbacteriaceae</taxon>
        <taxon>Agromyces</taxon>
    </lineage>
</organism>
<dbReference type="EMBL" id="CP071696">
    <property type="protein sequence ID" value="QTX05073.1"/>
    <property type="molecule type" value="Genomic_DNA"/>
</dbReference>
<dbReference type="AlphaFoldDB" id="A0A975FMA1"/>
<dbReference type="PANTHER" id="PTHR35936:SF19">
    <property type="entry name" value="AMINO-ACID-BINDING PROTEIN YXEM-RELATED"/>
    <property type="match status" value="1"/>
</dbReference>
<dbReference type="Proteomes" id="UP000671914">
    <property type="component" value="Chromosome"/>
</dbReference>
<dbReference type="PANTHER" id="PTHR35936">
    <property type="entry name" value="MEMBRANE-BOUND LYTIC MUREIN TRANSGLYCOSYLASE F"/>
    <property type="match status" value="1"/>
</dbReference>
<evidence type="ECO:0000313" key="1">
    <source>
        <dbReference type="EMBL" id="QTX05073.1"/>
    </source>
</evidence>
<reference evidence="1" key="1">
    <citation type="submission" date="2021-03" db="EMBL/GenBank/DDBJ databases">
        <title>Agromyces archimandritus sp. nov., isolated from the cockroach Archimandrita tessellata.</title>
        <authorList>
            <person name="Guzman J."/>
            <person name="Ortuzar M."/>
            <person name="Poehlein A."/>
            <person name="Daniel R."/>
            <person name="Trujillo M."/>
            <person name="Vilcinskas A."/>
        </authorList>
    </citation>
    <scope>NUCLEOTIDE SEQUENCE</scope>
    <source>
        <strain evidence="1">G127AT</strain>
    </source>
</reference>
<protein>
    <submittedName>
        <fullName evidence="1">Transporter substrate-binding domain-containing protein</fullName>
    </submittedName>
</protein>